<evidence type="ECO:0000313" key="2">
    <source>
        <dbReference type="Proteomes" id="UP001386955"/>
    </source>
</evidence>
<gene>
    <name evidence="1" type="ORF">VNO78_23419</name>
</gene>
<proteinExistence type="predicted"/>
<evidence type="ECO:0000313" key="1">
    <source>
        <dbReference type="EMBL" id="KAK7388597.1"/>
    </source>
</evidence>
<organism evidence="1 2">
    <name type="scientific">Psophocarpus tetragonolobus</name>
    <name type="common">Winged bean</name>
    <name type="synonym">Dolichos tetragonolobus</name>
    <dbReference type="NCBI Taxonomy" id="3891"/>
    <lineage>
        <taxon>Eukaryota</taxon>
        <taxon>Viridiplantae</taxon>
        <taxon>Streptophyta</taxon>
        <taxon>Embryophyta</taxon>
        <taxon>Tracheophyta</taxon>
        <taxon>Spermatophyta</taxon>
        <taxon>Magnoliopsida</taxon>
        <taxon>eudicotyledons</taxon>
        <taxon>Gunneridae</taxon>
        <taxon>Pentapetalae</taxon>
        <taxon>rosids</taxon>
        <taxon>fabids</taxon>
        <taxon>Fabales</taxon>
        <taxon>Fabaceae</taxon>
        <taxon>Papilionoideae</taxon>
        <taxon>50 kb inversion clade</taxon>
        <taxon>NPAAA clade</taxon>
        <taxon>indigoferoid/millettioid clade</taxon>
        <taxon>Phaseoleae</taxon>
        <taxon>Psophocarpus</taxon>
    </lineage>
</organism>
<dbReference type="Proteomes" id="UP001386955">
    <property type="component" value="Unassembled WGS sequence"/>
</dbReference>
<sequence>MGKPHQAHCDQHKGGGILLADAVKKRASRPASPLGQQKKVGIGEVHRSFWKGQLNSSLVRDRTCENSSLPQRLDSKRVSVHSDVAGRSIIPGLYSGVPSLALLQENNGDHLQAARNGQSLKLVLGVSHVAPLGALDVEHIRAVIPFG</sequence>
<reference evidence="1 2" key="1">
    <citation type="submission" date="2024-01" db="EMBL/GenBank/DDBJ databases">
        <title>The genomes of 5 underutilized Papilionoideae crops provide insights into root nodulation and disease resistanc.</title>
        <authorList>
            <person name="Jiang F."/>
        </authorList>
    </citation>
    <scope>NUCLEOTIDE SEQUENCE [LARGE SCALE GENOMIC DNA]</scope>
    <source>
        <strain evidence="1">DUOXIRENSHENG_FW03</strain>
        <tissue evidence="1">Leaves</tissue>
    </source>
</reference>
<keyword evidence="2" id="KW-1185">Reference proteome</keyword>
<dbReference type="AlphaFoldDB" id="A0AAN9S437"/>
<comment type="caution">
    <text evidence="1">The sequence shown here is derived from an EMBL/GenBank/DDBJ whole genome shotgun (WGS) entry which is preliminary data.</text>
</comment>
<dbReference type="EMBL" id="JAYMYS010000006">
    <property type="protein sequence ID" value="KAK7388597.1"/>
    <property type="molecule type" value="Genomic_DNA"/>
</dbReference>
<accession>A0AAN9S437</accession>
<name>A0AAN9S437_PSOTE</name>
<protein>
    <submittedName>
        <fullName evidence="1">Uncharacterized protein</fullName>
    </submittedName>
</protein>